<dbReference type="EMBL" id="CH891590">
    <property type="protein sequence ID" value="KRK05108.1"/>
    <property type="molecule type" value="Genomic_DNA"/>
</dbReference>
<organism evidence="2 3">
    <name type="scientific">Drosophila yakuba</name>
    <name type="common">Fruit fly</name>
    <dbReference type="NCBI Taxonomy" id="7245"/>
    <lineage>
        <taxon>Eukaryota</taxon>
        <taxon>Metazoa</taxon>
        <taxon>Ecdysozoa</taxon>
        <taxon>Arthropoda</taxon>
        <taxon>Hexapoda</taxon>
        <taxon>Insecta</taxon>
        <taxon>Pterygota</taxon>
        <taxon>Neoptera</taxon>
        <taxon>Endopterygota</taxon>
        <taxon>Diptera</taxon>
        <taxon>Brachycera</taxon>
        <taxon>Muscomorpha</taxon>
        <taxon>Ephydroidea</taxon>
        <taxon>Drosophilidae</taxon>
        <taxon>Drosophila</taxon>
        <taxon>Sophophora</taxon>
    </lineage>
</organism>
<reference evidence="2 3" key="1">
    <citation type="journal article" date="2007" name="Nature">
        <title>Evolution of genes and genomes on the Drosophila phylogeny.</title>
        <authorList>
            <consortium name="Drosophila 12 Genomes Consortium"/>
            <person name="Clark A.G."/>
            <person name="Eisen M.B."/>
            <person name="Smith D.R."/>
            <person name="Bergman C.M."/>
            <person name="Oliver B."/>
            <person name="Markow T.A."/>
            <person name="Kaufman T.C."/>
            <person name="Kellis M."/>
            <person name="Gelbart W."/>
            <person name="Iyer V.N."/>
            <person name="Pollard D.A."/>
            <person name="Sackton T.B."/>
            <person name="Larracuente A.M."/>
            <person name="Singh N.D."/>
            <person name="Abad J.P."/>
            <person name="Abt D.N."/>
            <person name="Adryan B."/>
            <person name="Aguade M."/>
            <person name="Akashi H."/>
            <person name="Anderson W.W."/>
            <person name="Aquadro C.F."/>
            <person name="Ardell D.H."/>
            <person name="Arguello R."/>
            <person name="Artieri C.G."/>
            <person name="Barbash D.A."/>
            <person name="Barker D."/>
            <person name="Barsanti P."/>
            <person name="Batterham P."/>
            <person name="Batzoglou S."/>
            <person name="Begun D."/>
            <person name="Bhutkar A."/>
            <person name="Blanco E."/>
            <person name="Bosak S.A."/>
            <person name="Bradley R.K."/>
            <person name="Brand A.D."/>
            <person name="Brent M.R."/>
            <person name="Brooks A.N."/>
            <person name="Brown R.H."/>
            <person name="Butlin R.K."/>
            <person name="Caggese C."/>
            <person name="Calvi B.R."/>
            <person name="Bernardo de Carvalho A."/>
            <person name="Caspi A."/>
            <person name="Castrezana S."/>
            <person name="Celniker S.E."/>
            <person name="Chang J.L."/>
            <person name="Chapple C."/>
            <person name="Chatterji S."/>
            <person name="Chinwalla A."/>
            <person name="Civetta A."/>
            <person name="Clifton S.W."/>
            <person name="Comeron J.M."/>
            <person name="Costello J.C."/>
            <person name="Coyne J.A."/>
            <person name="Daub J."/>
            <person name="David R.G."/>
            <person name="Delcher A.L."/>
            <person name="Delehaunty K."/>
            <person name="Do C.B."/>
            <person name="Ebling H."/>
            <person name="Edwards K."/>
            <person name="Eickbush T."/>
            <person name="Evans J.D."/>
            <person name="Filipski A."/>
            <person name="Findeiss S."/>
            <person name="Freyhult E."/>
            <person name="Fulton L."/>
            <person name="Fulton R."/>
            <person name="Garcia A.C."/>
            <person name="Gardiner A."/>
            <person name="Garfield D.A."/>
            <person name="Garvin B.E."/>
            <person name="Gibson G."/>
            <person name="Gilbert D."/>
            <person name="Gnerre S."/>
            <person name="Godfrey J."/>
            <person name="Good R."/>
            <person name="Gotea V."/>
            <person name="Gravely B."/>
            <person name="Greenberg A.J."/>
            <person name="Griffiths-Jones S."/>
            <person name="Gross S."/>
            <person name="Guigo R."/>
            <person name="Gustafson E.A."/>
            <person name="Haerty W."/>
            <person name="Hahn M.W."/>
            <person name="Halligan D.L."/>
            <person name="Halpern A.L."/>
            <person name="Halter G.M."/>
            <person name="Han M.V."/>
            <person name="Heger A."/>
            <person name="Hillier L."/>
            <person name="Hinrichs A.S."/>
            <person name="Holmes I."/>
            <person name="Hoskins R.A."/>
            <person name="Hubisz M.J."/>
            <person name="Hultmark D."/>
            <person name="Huntley M.A."/>
            <person name="Jaffe D.B."/>
            <person name="Jagadeeshan S."/>
            <person name="Jeck W.R."/>
            <person name="Johnson J."/>
            <person name="Jones C.D."/>
            <person name="Jordan W.C."/>
            <person name="Karpen G.H."/>
            <person name="Kataoka E."/>
            <person name="Keightley P.D."/>
            <person name="Kheradpour P."/>
            <person name="Kirkness E.F."/>
            <person name="Koerich L.B."/>
            <person name="Kristiansen K."/>
            <person name="Kudrna D."/>
            <person name="Kulathinal R.J."/>
            <person name="Kumar S."/>
            <person name="Kwok R."/>
            <person name="Lander E."/>
            <person name="Langley C.H."/>
            <person name="Lapoint R."/>
            <person name="Lazzaro B.P."/>
            <person name="Lee S.J."/>
            <person name="Levesque L."/>
            <person name="Li R."/>
            <person name="Lin C.F."/>
            <person name="Lin M.F."/>
            <person name="Lindblad-Toh K."/>
            <person name="Llopart A."/>
            <person name="Long M."/>
            <person name="Low L."/>
            <person name="Lozovsky E."/>
            <person name="Lu J."/>
            <person name="Luo M."/>
            <person name="Machado C.A."/>
            <person name="Makalowski W."/>
            <person name="Marzo M."/>
            <person name="Matsuda M."/>
            <person name="Matzkin L."/>
            <person name="McAllister B."/>
            <person name="McBride C.S."/>
            <person name="McKernan B."/>
            <person name="McKernan K."/>
            <person name="Mendez-Lago M."/>
            <person name="Minx P."/>
            <person name="Mollenhauer M.U."/>
            <person name="Montooth K."/>
            <person name="Mount S.M."/>
            <person name="Mu X."/>
            <person name="Myers E."/>
            <person name="Negre B."/>
            <person name="Newfeld S."/>
            <person name="Nielsen R."/>
            <person name="Noor M.A."/>
            <person name="O'Grady P."/>
            <person name="Pachter L."/>
            <person name="Papaceit M."/>
            <person name="Parisi M.J."/>
            <person name="Parisi M."/>
            <person name="Parts L."/>
            <person name="Pedersen J.S."/>
            <person name="Pesole G."/>
            <person name="Phillippy A.M."/>
            <person name="Ponting C.P."/>
            <person name="Pop M."/>
            <person name="Porcelli D."/>
            <person name="Powell J.R."/>
            <person name="Prohaska S."/>
            <person name="Pruitt K."/>
            <person name="Puig M."/>
            <person name="Quesneville H."/>
            <person name="Ram K.R."/>
            <person name="Rand D."/>
            <person name="Rasmussen M.D."/>
            <person name="Reed L.K."/>
            <person name="Reenan R."/>
            <person name="Reily A."/>
            <person name="Remington K.A."/>
            <person name="Rieger T.T."/>
            <person name="Ritchie M.G."/>
            <person name="Robin C."/>
            <person name="Rogers Y.H."/>
            <person name="Rohde C."/>
            <person name="Rozas J."/>
            <person name="Rubenfield M.J."/>
            <person name="Ruiz A."/>
            <person name="Russo S."/>
            <person name="Salzberg S.L."/>
            <person name="Sanchez-Gracia A."/>
            <person name="Saranga D.J."/>
            <person name="Sato H."/>
            <person name="Schaeffer S.W."/>
            <person name="Schatz M.C."/>
            <person name="Schlenke T."/>
            <person name="Schwartz R."/>
            <person name="Segarra C."/>
            <person name="Singh R.S."/>
            <person name="Sirot L."/>
            <person name="Sirota M."/>
            <person name="Sisneros N.B."/>
            <person name="Smith C.D."/>
            <person name="Smith T.F."/>
            <person name="Spieth J."/>
            <person name="Stage D.E."/>
            <person name="Stark A."/>
            <person name="Stephan W."/>
            <person name="Strausberg R.L."/>
            <person name="Strempel S."/>
            <person name="Sturgill D."/>
            <person name="Sutton G."/>
            <person name="Sutton G.G."/>
            <person name="Tao W."/>
            <person name="Teichmann S."/>
            <person name="Tobari Y.N."/>
            <person name="Tomimura Y."/>
            <person name="Tsolas J.M."/>
            <person name="Valente V.L."/>
            <person name="Venter E."/>
            <person name="Venter J.C."/>
            <person name="Vicario S."/>
            <person name="Vieira F.G."/>
            <person name="Vilella A.J."/>
            <person name="Villasante A."/>
            <person name="Walenz B."/>
            <person name="Wang J."/>
            <person name="Wasserman M."/>
            <person name="Watts T."/>
            <person name="Wilson D."/>
            <person name="Wilson R.K."/>
            <person name="Wing R.A."/>
            <person name="Wolfner M.F."/>
            <person name="Wong A."/>
            <person name="Wong G.K."/>
            <person name="Wu C.I."/>
            <person name="Wu G."/>
            <person name="Yamamoto D."/>
            <person name="Yang H.P."/>
            <person name="Yang S.P."/>
            <person name="Yorke J.A."/>
            <person name="Yoshida K."/>
            <person name="Zdobnov E."/>
            <person name="Zhang P."/>
            <person name="Zhang Y."/>
            <person name="Zimin A.V."/>
            <person name="Baldwin J."/>
            <person name="Abdouelleil A."/>
            <person name="Abdulkadir J."/>
            <person name="Abebe A."/>
            <person name="Abera B."/>
            <person name="Abreu J."/>
            <person name="Acer S.C."/>
            <person name="Aftuck L."/>
            <person name="Alexander A."/>
            <person name="An P."/>
            <person name="Anderson E."/>
            <person name="Anderson S."/>
            <person name="Arachi H."/>
            <person name="Azer M."/>
            <person name="Bachantsang P."/>
            <person name="Barry A."/>
            <person name="Bayul T."/>
            <person name="Berlin A."/>
            <person name="Bessette D."/>
            <person name="Bloom T."/>
            <person name="Blye J."/>
            <person name="Boguslavskiy L."/>
            <person name="Bonnet C."/>
            <person name="Boukhgalter B."/>
            <person name="Bourzgui I."/>
            <person name="Brown A."/>
            <person name="Cahill P."/>
            <person name="Channer S."/>
            <person name="Cheshatsang Y."/>
            <person name="Chuda L."/>
            <person name="Citroen M."/>
            <person name="Collymore A."/>
            <person name="Cooke P."/>
            <person name="Costello M."/>
            <person name="D'Aco K."/>
            <person name="Daza R."/>
            <person name="De Haan G."/>
            <person name="DeGray S."/>
            <person name="DeMaso C."/>
            <person name="Dhargay N."/>
            <person name="Dooley K."/>
            <person name="Dooley E."/>
            <person name="Doricent M."/>
            <person name="Dorje P."/>
            <person name="Dorjee K."/>
            <person name="Dupes A."/>
            <person name="Elong R."/>
            <person name="Falk J."/>
            <person name="Farina A."/>
            <person name="Faro S."/>
            <person name="Ferguson D."/>
            <person name="Fisher S."/>
            <person name="Foley C.D."/>
            <person name="Franke A."/>
            <person name="Friedrich D."/>
            <person name="Gadbois L."/>
            <person name="Gearin G."/>
            <person name="Gearin C.R."/>
            <person name="Giannoukos G."/>
            <person name="Goode T."/>
            <person name="Graham J."/>
            <person name="Grandbois E."/>
            <person name="Grewal S."/>
            <person name="Gyaltsen K."/>
            <person name="Hafez N."/>
            <person name="Hagos B."/>
            <person name="Hall J."/>
            <person name="Henson C."/>
            <person name="Hollinger A."/>
            <person name="Honan T."/>
            <person name="Huard M.D."/>
            <person name="Hughes L."/>
            <person name="Hurhula B."/>
            <person name="Husby M.E."/>
            <person name="Kamat A."/>
            <person name="Kanga B."/>
            <person name="Kashin S."/>
            <person name="Khazanovich D."/>
            <person name="Kisner P."/>
            <person name="Lance K."/>
            <person name="Lara M."/>
            <person name="Lee W."/>
            <person name="Lennon N."/>
            <person name="Letendre F."/>
            <person name="LeVine R."/>
            <person name="Lipovsky A."/>
            <person name="Liu X."/>
            <person name="Liu J."/>
            <person name="Liu S."/>
            <person name="Lokyitsang T."/>
            <person name="Lokyitsang Y."/>
            <person name="Lubonja R."/>
            <person name="Lui A."/>
            <person name="MacDonald P."/>
            <person name="Magnisalis V."/>
            <person name="Maru K."/>
            <person name="Matthews C."/>
            <person name="McCusker W."/>
            <person name="McDonough S."/>
            <person name="Mehta T."/>
            <person name="Meldrim J."/>
            <person name="Meneus L."/>
            <person name="Mihai O."/>
            <person name="Mihalev A."/>
            <person name="Mihova T."/>
            <person name="Mittelman R."/>
            <person name="Mlenga V."/>
            <person name="Montmayeur A."/>
            <person name="Mulrain L."/>
            <person name="Navidi A."/>
            <person name="Naylor J."/>
            <person name="Negash T."/>
            <person name="Nguyen T."/>
            <person name="Nguyen N."/>
            <person name="Nicol R."/>
            <person name="Norbu C."/>
            <person name="Norbu N."/>
            <person name="Novod N."/>
            <person name="O'Neill B."/>
            <person name="Osman S."/>
            <person name="Markiewicz E."/>
            <person name="Oyono O.L."/>
            <person name="Patti C."/>
            <person name="Phunkhang P."/>
            <person name="Pierre F."/>
            <person name="Priest M."/>
            <person name="Raghuraman S."/>
            <person name="Rege F."/>
            <person name="Reyes R."/>
            <person name="Rise C."/>
            <person name="Rogov P."/>
            <person name="Ross K."/>
            <person name="Ryan E."/>
            <person name="Settipalli S."/>
            <person name="Shea T."/>
            <person name="Sherpa N."/>
            <person name="Shi L."/>
            <person name="Shih D."/>
            <person name="Sparrow T."/>
            <person name="Spaulding J."/>
            <person name="Stalker J."/>
            <person name="Stange-Thomann N."/>
            <person name="Stavropoulos S."/>
            <person name="Stone C."/>
            <person name="Strader C."/>
            <person name="Tesfaye S."/>
            <person name="Thomson T."/>
            <person name="Thoulutsang Y."/>
            <person name="Thoulutsang D."/>
            <person name="Topham K."/>
            <person name="Topping I."/>
            <person name="Tsamla T."/>
            <person name="Vassiliev H."/>
            <person name="Vo A."/>
            <person name="Wangchuk T."/>
            <person name="Wangdi T."/>
            <person name="Weiand M."/>
            <person name="Wilkinson J."/>
            <person name="Wilson A."/>
            <person name="Yadav S."/>
            <person name="Young G."/>
            <person name="Yu Q."/>
            <person name="Zembek L."/>
            <person name="Zhong D."/>
            <person name="Zimmer A."/>
            <person name="Zwirko Z."/>
            <person name="Jaffe D.B."/>
            <person name="Alvarez P."/>
            <person name="Brockman W."/>
            <person name="Butler J."/>
            <person name="Chin C."/>
            <person name="Gnerre S."/>
            <person name="Grabherr M."/>
            <person name="Kleber M."/>
            <person name="Mauceli E."/>
            <person name="MacCallum I."/>
        </authorList>
    </citation>
    <scope>NUCLEOTIDE SEQUENCE [LARGE SCALE GENOMIC DNA]</scope>
    <source>
        <strain evidence="3">Tai18E2 / Tucson 14021-0261.01</strain>
    </source>
</reference>
<dbReference type="AlphaFoldDB" id="A0A0R1ED69"/>
<dbReference type="GO" id="GO:0071683">
    <property type="term" value="C:sensory dendrite"/>
    <property type="evidence" value="ECO:0007669"/>
    <property type="project" value="EnsemblMetazoa"/>
</dbReference>
<reference evidence="2 3" key="2">
    <citation type="journal article" date="2007" name="PLoS Biol.">
        <title>Principles of genome evolution in the Drosophila melanogaster species group.</title>
        <authorList>
            <person name="Ranz J.M."/>
            <person name="Maurin D."/>
            <person name="Chan Y.S."/>
            <person name="von Grotthuss M."/>
            <person name="Hillier L.W."/>
            <person name="Roote J."/>
            <person name="Ashburner M."/>
            <person name="Bergman C.M."/>
        </authorList>
    </citation>
    <scope>NUCLEOTIDE SEQUENCE [LARGE SCALE GENOMIC DNA]</scope>
    <source>
        <strain evidence="3">Tai18E2 / Tucson 14021-0261.01</strain>
    </source>
</reference>
<feature type="non-terminal residue" evidence="2">
    <location>
        <position position="228"/>
    </location>
</feature>
<gene>
    <name evidence="2" type="primary">Dyak\GE28957</name>
    <name evidence="2" type="synonym">GE28957</name>
    <name evidence="2" type="ORF">Dyak_GE28957</name>
</gene>
<feature type="chain" id="PRO_5006403409" evidence="1">
    <location>
        <begin position="20"/>
        <end position="228"/>
    </location>
</feature>
<dbReference type="KEGG" id="dya:Dyak_GE28957"/>
<evidence type="ECO:0000313" key="2">
    <source>
        <dbReference type="EMBL" id="KRK05108.1"/>
    </source>
</evidence>
<proteinExistence type="predicted"/>
<keyword evidence="3" id="KW-1185">Reference proteome</keyword>
<name>A0A0R1ED69_DROYA</name>
<dbReference type="GO" id="GO:0043235">
    <property type="term" value="C:receptor complex"/>
    <property type="evidence" value="ECO:0007669"/>
    <property type="project" value="EnsemblMetazoa"/>
</dbReference>
<protein>
    <submittedName>
        <fullName evidence="2">Uncharacterized protein</fullName>
    </submittedName>
</protein>
<dbReference type="GO" id="GO:0004984">
    <property type="term" value="F:olfactory receptor activity"/>
    <property type="evidence" value="ECO:0007669"/>
    <property type="project" value="EnsemblMetazoa"/>
</dbReference>
<keyword evidence="1" id="KW-0732">Signal</keyword>
<sequence length="228" mass="26509">MLIDLSWSLVLSAIIGTYLNESTICIFWNDKFEFQLLHNAKYISYVGINIDRLNANKGRYIVDTGLKKKELQDKHLTLDDLVIKLILSIEVTHCETFVVFDKDIDRFVDAFTKASVYSIWRSLHNKFVFAHITNELQESRNHFFEDQPNILFVVRDNSSALSFDLKTNKYVGPKAEKPSQMILLDRYFASEQRFQLGKSLFADKLKNLQGREVIIAGFDYPPYSVIKH</sequence>
<dbReference type="OrthoDB" id="8182981at2759"/>
<dbReference type="Proteomes" id="UP000002282">
    <property type="component" value="Unassembled WGS sequence"/>
</dbReference>
<evidence type="ECO:0000256" key="1">
    <source>
        <dbReference type="SAM" id="SignalP"/>
    </source>
</evidence>
<evidence type="ECO:0000313" key="3">
    <source>
        <dbReference type="Proteomes" id="UP000002282"/>
    </source>
</evidence>
<accession>A0A0R1ED69</accession>
<feature type="signal peptide" evidence="1">
    <location>
        <begin position="1"/>
        <end position="19"/>
    </location>
</feature>